<feature type="transmembrane region" description="Helical" evidence="7">
    <location>
        <begin position="353"/>
        <end position="375"/>
    </location>
</feature>
<feature type="non-terminal residue" evidence="8">
    <location>
        <position position="1"/>
    </location>
</feature>
<feature type="transmembrane region" description="Helical" evidence="7">
    <location>
        <begin position="292"/>
        <end position="316"/>
    </location>
</feature>
<dbReference type="AlphaFoldDB" id="A0A371FTW3"/>
<feature type="transmembrane region" description="Helical" evidence="7">
    <location>
        <begin position="322"/>
        <end position="341"/>
    </location>
</feature>
<dbReference type="PANTHER" id="PTHR10332:SF10">
    <property type="entry name" value="EQUILIBRATIVE NUCLEOSIDE TRANSPORTER 4"/>
    <property type="match status" value="1"/>
</dbReference>
<evidence type="ECO:0000313" key="8">
    <source>
        <dbReference type="EMBL" id="RDX81764.1"/>
    </source>
</evidence>
<keyword evidence="9" id="KW-1185">Reference proteome</keyword>
<name>A0A371FTW3_MUCPR</name>
<feature type="transmembrane region" description="Helical" evidence="7">
    <location>
        <begin position="387"/>
        <end position="410"/>
    </location>
</feature>
<comment type="subcellular location">
    <subcellularLocation>
        <location evidence="1">Membrane</location>
        <topology evidence="1">Multi-pass membrane protein</topology>
    </subcellularLocation>
</comment>
<feature type="transmembrane region" description="Helical" evidence="7">
    <location>
        <begin position="90"/>
        <end position="108"/>
    </location>
</feature>
<evidence type="ECO:0000256" key="1">
    <source>
        <dbReference type="ARBA" id="ARBA00004141"/>
    </source>
</evidence>
<evidence type="ECO:0000256" key="5">
    <source>
        <dbReference type="ARBA" id="ARBA00022989"/>
    </source>
</evidence>
<dbReference type="Proteomes" id="UP000257109">
    <property type="component" value="Unassembled WGS sequence"/>
</dbReference>
<evidence type="ECO:0000256" key="7">
    <source>
        <dbReference type="SAM" id="Phobius"/>
    </source>
</evidence>
<keyword evidence="3" id="KW-0813">Transport</keyword>
<dbReference type="EMBL" id="QJKJ01007834">
    <property type="protein sequence ID" value="RDX81764.1"/>
    <property type="molecule type" value="Genomic_DNA"/>
</dbReference>
<feature type="transmembrane region" description="Helical" evidence="7">
    <location>
        <begin position="29"/>
        <end position="53"/>
    </location>
</feature>
<dbReference type="STRING" id="157652.A0A371FTW3"/>
<feature type="transmembrane region" description="Helical" evidence="7">
    <location>
        <begin position="197"/>
        <end position="216"/>
    </location>
</feature>
<feature type="transmembrane region" description="Helical" evidence="7">
    <location>
        <begin position="260"/>
        <end position="280"/>
    </location>
</feature>
<keyword evidence="5 7" id="KW-1133">Transmembrane helix</keyword>
<dbReference type="GO" id="GO:0005337">
    <property type="term" value="F:nucleoside transmembrane transporter activity"/>
    <property type="evidence" value="ECO:0007669"/>
    <property type="project" value="InterPro"/>
</dbReference>
<keyword evidence="6 7" id="KW-0472">Membrane</keyword>
<evidence type="ECO:0000313" key="9">
    <source>
        <dbReference type="Proteomes" id="UP000257109"/>
    </source>
</evidence>
<dbReference type="GO" id="GO:0005886">
    <property type="term" value="C:plasma membrane"/>
    <property type="evidence" value="ECO:0007669"/>
    <property type="project" value="TreeGrafter"/>
</dbReference>
<comment type="similarity">
    <text evidence="2">Belongs to the SLC29A/ENT transporter (TC 2.A.57) family.</text>
</comment>
<dbReference type="PIRSF" id="PIRSF016379">
    <property type="entry name" value="ENT"/>
    <property type="match status" value="1"/>
</dbReference>
<dbReference type="InterPro" id="IPR002259">
    <property type="entry name" value="Eqnu_transpt"/>
</dbReference>
<evidence type="ECO:0000256" key="4">
    <source>
        <dbReference type="ARBA" id="ARBA00022692"/>
    </source>
</evidence>
<feature type="transmembrane region" description="Helical" evidence="7">
    <location>
        <begin position="120"/>
        <end position="138"/>
    </location>
</feature>
<feature type="transmembrane region" description="Helical" evidence="7">
    <location>
        <begin position="65"/>
        <end position="84"/>
    </location>
</feature>
<dbReference type="PRINTS" id="PR01130">
    <property type="entry name" value="DERENTRNSPRT"/>
</dbReference>
<dbReference type="Pfam" id="PF01733">
    <property type="entry name" value="Nucleoside_tran"/>
    <property type="match status" value="1"/>
</dbReference>
<protein>
    <submittedName>
        <fullName evidence="8">Equilibrative nucleotide transporter 1</fullName>
    </submittedName>
</protein>
<keyword evidence="4 7" id="KW-0812">Transmembrane</keyword>
<proteinExistence type="inferred from homology"/>
<organism evidence="8 9">
    <name type="scientific">Mucuna pruriens</name>
    <name type="common">Velvet bean</name>
    <name type="synonym">Dolichos pruriens</name>
    <dbReference type="NCBI Taxonomy" id="157652"/>
    <lineage>
        <taxon>Eukaryota</taxon>
        <taxon>Viridiplantae</taxon>
        <taxon>Streptophyta</taxon>
        <taxon>Embryophyta</taxon>
        <taxon>Tracheophyta</taxon>
        <taxon>Spermatophyta</taxon>
        <taxon>Magnoliopsida</taxon>
        <taxon>eudicotyledons</taxon>
        <taxon>Gunneridae</taxon>
        <taxon>Pentapetalae</taxon>
        <taxon>rosids</taxon>
        <taxon>fabids</taxon>
        <taxon>Fabales</taxon>
        <taxon>Fabaceae</taxon>
        <taxon>Papilionoideae</taxon>
        <taxon>50 kb inversion clade</taxon>
        <taxon>NPAAA clade</taxon>
        <taxon>indigoferoid/millettioid clade</taxon>
        <taxon>Phaseoleae</taxon>
        <taxon>Mucuna</taxon>
    </lineage>
</organism>
<accession>A0A371FTW3</accession>
<comment type="caution">
    <text evidence="8">The sequence shown here is derived from an EMBL/GenBank/DDBJ whole genome shotgun (WGS) entry which is preliminary data.</text>
</comment>
<dbReference type="OrthoDB" id="1856718at2759"/>
<gene>
    <name evidence="8" type="primary">ENT1</name>
    <name evidence="8" type="ORF">CR513_37521</name>
</gene>
<sequence>MVSTESSQLLPSGSESKKNVPEDKWDLAYIVYFTLGLGYLLPWNAFITAVDYFSYLYPDASVDRIFAVVYMLVGLIGIFLIILYSHKSDAYVRINVGLALFIVSLLIVPLLDAFFIKGRVGFYAGFYVTAAALGLSGVADALVQGSIVGSAGELPERYTQAVIAGTAGSGVLVSALRIFTKAVYSQDASGLQKSANLYFAVSIVILFICIVLYNMVHKLPVMKYYNELKIEAITANEDNGPLTGAVWRSTVWNIMGRIKWYGLGIVLIYVVTLAIFPGYITEDVHSQTLKDWYPILLIAGYNVFDLLGKCLTAVYLVQNANIAVGSCIARLLFFPLFLACLHGPKFFRSEIPVTILTCLLGLTNGYLTSVLMILIPKVVKVQHAETAGIVSVLFLVFGLAAGSVLAWFWVV</sequence>
<evidence type="ECO:0000256" key="3">
    <source>
        <dbReference type="ARBA" id="ARBA00022448"/>
    </source>
</evidence>
<evidence type="ECO:0000256" key="2">
    <source>
        <dbReference type="ARBA" id="ARBA00007965"/>
    </source>
</evidence>
<feature type="transmembrane region" description="Helical" evidence="7">
    <location>
        <begin position="158"/>
        <end position="176"/>
    </location>
</feature>
<dbReference type="PANTHER" id="PTHR10332">
    <property type="entry name" value="EQUILIBRATIVE NUCLEOSIDE TRANSPORTER"/>
    <property type="match status" value="1"/>
</dbReference>
<reference evidence="8" key="1">
    <citation type="submission" date="2018-05" db="EMBL/GenBank/DDBJ databases">
        <title>Draft genome of Mucuna pruriens seed.</title>
        <authorList>
            <person name="Nnadi N.E."/>
            <person name="Vos R."/>
            <person name="Hasami M.H."/>
            <person name="Devisetty U.K."/>
            <person name="Aguiy J.C."/>
        </authorList>
    </citation>
    <scope>NUCLEOTIDE SEQUENCE [LARGE SCALE GENOMIC DNA]</scope>
    <source>
        <strain evidence="8">JCA_2017</strain>
    </source>
</reference>
<evidence type="ECO:0000256" key="6">
    <source>
        <dbReference type="ARBA" id="ARBA00023136"/>
    </source>
</evidence>